<protein>
    <submittedName>
        <fullName evidence="2">Transmembrane protein</fullName>
    </submittedName>
</protein>
<reference evidence="2" key="1">
    <citation type="submission" date="2016-11" db="UniProtKB">
        <authorList>
            <consortium name="WormBaseParasite"/>
        </authorList>
    </citation>
    <scope>IDENTIFICATION</scope>
</reference>
<organism evidence="1 2">
    <name type="scientific">Macrostomum lignano</name>
    <dbReference type="NCBI Taxonomy" id="282301"/>
    <lineage>
        <taxon>Eukaryota</taxon>
        <taxon>Metazoa</taxon>
        <taxon>Spiralia</taxon>
        <taxon>Lophotrochozoa</taxon>
        <taxon>Platyhelminthes</taxon>
        <taxon>Rhabditophora</taxon>
        <taxon>Macrostomorpha</taxon>
        <taxon>Macrostomida</taxon>
        <taxon>Macrostomidae</taxon>
        <taxon>Macrostomum</taxon>
    </lineage>
</organism>
<proteinExistence type="predicted"/>
<accession>A0A1I8FQA1</accession>
<sequence>LDRFVHRCDCRLRRTLYTEDYCQRERVFFTAFAPASTQQQRARSSDDYFGRLEKESMACCFVSSLCLFEANSAYSGTDDLTLRGRSWREMRQLMRTSIRFVSHSWLSGAAHRLWARRALGAKERDSAREGIGSPADYLHRLLAFYSSPLVRFVYTTTRLPFLHPLVFAWPAAVQLLRTFGKLCVNTNPFLATCQACGTLLTVTSIGIFIIGALVFYHSLFGATVSALCSPVHTEAALLLLIDNMRRFLQDLFRASASIADR</sequence>
<name>A0A1I8FQA1_9PLAT</name>
<evidence type="ECO:0000313" key="1">
    <source>
        <dbReference type="Proteomes" id="UP000095280"/>
    </source>
</evidence>
<dbReference type="WBParaSite" id="maker-unitig_44192-snap-gene-0.1-mRNA-1">
    <property type="protein sequence ID" value="maker-unitig_44192-snap-gene-0.1-mRNA-1"/>
    <property type="gene ID" value="maker-unitig_44192-snap-gene-0.1"/>
</dbReference>
<keyword evidence="1" id="KW-1185">Reference proteome</keyword>
<dbReference type="Proteomes" id="UP000095280">
    <property type="component" value="Unplaced"/>
</dbReference>
<evidence type="ECO:0000313" key="2">
    <source>
        <dbReference type="WBParaSite" id="maker-unitig_44192-snap-gene-0.1-mRNA-1"/>
    </source>
</evidence>
<dbReference type="AlphaFoldDB" id="A0A1I8FQA1"/>